<protein>
    <submittedName>
        <fullName evidence="3">Anti-ECFsigma factor, ChrR</fullName>
    </submittedName>
    <submittedName>
        <fullName evidence="2">Transcriptional activator ChrR</fullName>
    </submittedName>
</protein>
<organism evidence="2 4">
    <name type="scientific">Rhizobium tibeticum</name>
    <dbReference type="NCBI Taxonomy" id="501024"/>
    <lineage>
        <taxon>Bacteria</taxon>
        <taxon>Pseudomonadati</taxon>
        <taxon>Pseudomonadota</taxon>
        <taxon>Alphaproteobacteria</taxon>
        <taxon>Hyphomicrobiales</taxon>
        <taxon>Rhizobiaceae</taxon>
        <taxon>Rhizobium/Agrobacterium group</taxon>
        <taxon>Rhizobium</taxon>
    </lineage>
</organism>
<dbReference type="CDD" id="cd20301">
    <property type="entry name" value="cupin_ChrR"/>
    <property type="match status" value="1"/>
</dbReference>
<dbReference type="InterPro" id="IPR014710">
    <property type="entry name" value="RmlC-like_jellyroll"/>
</dbReference>
<dbReference type="InterPro" id="IPR012807">
    <property type="entry name" value="Anti-sigma_ChrR"/>
</dbReference>
<dbReference type="AlphaFoldDB" id="A0A1H8M5A2"/>
<gene>
    <name evidence="2" type="primary">chrR</name>
    <name evidence="2" type="ORF">RTCCBAU85039_3222</name>
    <name evidence="3" type="ORF">SAMN05216228_101221</name>
</gene>
<keyword evidence="5" id="KW-1185">Reference proteome</keyword>
<dbReference type="InterPro" id="IPR041916">
    <property type="entry name" value="Anti_sigma_zinc_sf"/>
</dbReference>
<dbReference type="InterPro" id="IPR025979">
    <property type="entry name" value="ChrR-like_cupin_dom"/>
</dbReference>
<evidence type="ECO:0000259" key="1">
    <source>
        <dbReference type="Pfam" id="PF12973"/>
    </source>
</evidence>
<proteinExistence type="predicted"/>
<dbReference type="Proteomes" id="UP000183063">
    <property type="component" value="Unassembled WGS sequence"/>
</dbReference>
<evidence type="ECO:0000313" key="2">
    <source>
        <dbReference type="EMBL" id="SEH94092.1"/>
    </source>
</evidence>
<dbReference type="SUPFAM" id="SSF51182">
    <property type="entry name" value="RmlC-like cupins"/>
    <property type="match status" value="1"/>
</dbReference>
<reference evidence="3 5" key="1">
    <citation type="submission" date="2016-10" db="EMBL/GenBank/DDBJ databases">
        <authorList>
            <person name="Varghese N."/>
            <person name="Submissions S."/>
        </authorList>
    </citation>
    <scope>NUCLEOTIDE SEQUENCE [LARGE SCALE GENOMIC DNA]</scope>
    <source>
        <strain evidence="3 5">CGMCC 1.7071</strain>
    </source>
</reference>
<dbReference type="Gene3D" id="2.60.120.10">
    <property type="entry name" value="Jelly Rolls"/>
    <property type="match status" value="1"/>
</dbReference>
<dbReference type="EMBL" id="FNXB01000015">
    <property type="protein sequence ID" value="SEH94092.1"/>
    <property type="molecule type" value="Genomic_DNA"/>
</dbReference>
<dbReference type="EMBL" id="FOCV01000012">
    <property type="protein sequence ID" value="SEO12509.1"/>
    <property type="molecule type" value="Genomic_DNA"/>
</dbReference>
<accession>A0A1H8M5A2</accession>
<dbReference type="InterPro" id="IPR011051">
    <property type="entry name" value="RmlC_Cupin_sf"/>
</dbReference>
<reference evidence="2" key="3">
    <citation type="submission" date="2016-10" db="EMBL/GenBank/DDBJ databases">
        <authorList>
            <person name="de Groot N.N."/>
        </authorList>
    </citation>
    <scope>NUCLEOTIDE SEQUENCE [LARGE SCALE GENOMIC DNA]</scope>
    <source>
        <strain evidence="2">CCBAU85039</strain>
    </source>
</reference>
<dbReference type="STRING" id="501024.RTCCBAU85039_3222"/>
<evidence type="ECO:0000313" key="3">
    <source>
        <dbReference type="EMBL" id="SEO12509.1"/>
    </source>
</evidence>
<evidence type="ECO:0000313" key="5">
    <source>
        <dbReference type="Proteomes" id="UP000198939"/>
    </source>
</evidence>
<reference evidence="4" key="2">
    <citation type="submission" date="2016-10" db="EMBL/GenBank/DDBJ databases">
        <authorList>
            <person name="Wibberg D."/>
        </authorList>
    </citation>
    <scope>NUCLEOTIDE SEQUENCE [LARGE SCALE GENOMIC DNA]</scope>
</reference>
<dbReference type="NCBIfam" id="TIGR02451">
    <property type="entry name" value="anti_sig_ChrR"/>
    <property type="match status" value="1"/>
</dbReference>
<dbReference type="Pfam" id="PF12973">
    <property type="entry name" value="Cupin_7"/>
    <property type="match status" value="1"/>
</dbReference>
<dbReference type="Proteomes" id="UP000198939">
    <property type="component" value="Unassembled WGS sequence"/>
</dbReference>
<sequence length="240" mass="26258">MIRRLTFNVRMTTKQSLKAETTETVMIHDHIDTVDALMAHYVAGSLPEPARVLVESHLEMKPDHRLLVSDLESLAGEALEQIPEAAIGDRMAQLAAVFGSAPPAEDRAPADLKAHRGFFPRAIRNLVGYDVDTVPWKTKLPGFKEYSADIDGCEVSLMWIKAGRALPAHTHKGMELTLILDGAFNDARGRFGPGDISVADESVDHRPIAEKDRPCIAFSVLDAPVKLTGSFRQLIGDLIG</sequence>
<feature type="domain" description="ChrR-like cupin" evidence="1">
    <location>
        <begin position="149"/>
        <end position="219"/>
    </location>
</feature>
<evidence type="ECO:0000313" key="4">
    <source>
        <dbReference type="Proteomes" id="UP000183063"/>
    </source>
</evidence>
<dbReference type="Gene3D" id="1.10.10.1320">
    <property type="entry name" value="Anti-sigma factor, zinc-finger domain"/>
    <property type="match status" value="1"/>
</dbReference>
<name>A0A1H8M5A2_9HYPH</name>